<evidence type="ECO:0000313" key="3">
    <source>
        <dbReference type="Proteomes" id="UP001321506"/>
    </source>
</evidence>
<feature type="transmembrane region" description="Helical" evidence="1">
    <location>
        <begin position="23"/>
        <end position="47"/>
    </location>
</feature>
<protein>
    <submittedName>
        <fullName evidence="2">Prepilin-type N-terminal cleavage/methylation domain-containing protein</fullName>
    </submittedName>
</protein>
<name>A0AAW6T879_9MICO</name>
<organism evidence="2 3">
    <name type="scientific">Ruicaihuangia caeni</name>
    <dbReference type="NCBI Taxonomy" id="3042517"/>
    <lineage>
        <taxon>Bacteria</taxon>
        <taxon>Bacillati</taxon>
        <taxon>Actinomycetota</taxon>
        <taxon>Actinomycetes</taxon>
        <taxon>Micrococcales</taxon>
        <taxon>Microbacteriaceae</taxon>
        <taxon>Ruicaihuangia</taxon>
    </lineage>
</organism>
<dbReference type="NCBIfam" id="TIGR02532">
    <property type="entry name" value="IV_pilin_GFxxxE"/>
    <property type="match status" value="1"/>
</dbReference>
<proteinExistence type="predicted"/>
<dbReference type="Gene3D" id="3.30.700.10">
    <property type="entry name" value="Glycoprotein, Type 4 Pilin"/>
    <property type="match status" value="1"/>
</dbReference>
<dbReference type="RefSeq" id="WP_281488336.1">
    <property type="nucleotide sequence ID" value="NZ_CP159582.1"/>
</dbReference>
<keyword evidence="1" id="KW-0472">Membrane</keyword>
<accession>A0AAW6T879</accession>
<dbReference type="SUPFAM" id="SSF54523">
    <property type="entry name" value="Pili subunits"/>
    <property type="match status" value="1"/>
</dbReference>
<evidence type="ECO:0000256" key="1">
    <source>
        <dbReference type="SAM" id="Phobius"/>
    </source>
</evidence>
<gene>
    <name evidence="2" type="ORF">QF206_06175</name>
</gene>
<dbReference type="InterPro" id="IPR045584">
    <property type="entry name" value="Pilin-like"/>
</dbReference>
<keyword evidence="1" id="KW-0812">Transmembrane</keyword>
<dbReference type="AlphaFoldDB" id="A0AAW6T879"/>
<evidence type="ECO:0000313" key="2">
    <source>
        <dbReference type="EMBL" id="MDI2098548.1"/>
    </source>
</evidence>
<sequence>MFTSINSALAKKRSELEEREEGFTLIELLVVVLIIGILTAIAVPVFLGQQDQAKDAAAKSDLGIAKVAYVSAVTKYEAVPTLAQLQEFGYVQSDGVSQVAIGAASNTSTFCLSATSDSSATPTFKITESTGAELGTC</sequence>
<dbReference type="PROSITE" id="PS00409">
    <property type="entry name" value="PROKAR_NTER_METHYL"/>
    <property type="match status" value="1"/>
</dbReference>
<dbReference type="Pfam" id="PF07963">
    <property type="entry name" value="N_methyl"/>
    <property type="match status" value="1"/>
</dbReference>
<dbReference type="InterPro" id="IPR012902">
    <property type="entry name" value="N_methyl_site"/>
</dbReference>
<keyword evidence="1" id="KW-1133">Transmembrane helix</keyword>
<reference evidence="2 3" key="1">
    <citation type="submission" date="2023-04" db="EMBL/GenBank/DDBJ databases">
        <title>Klugiella caeni sp. nov. isolated from the sludge of biochemical tank.</title>
        <authorList>
            <person name="Geng K."/>
        </authorList>
    </citation>
    <scope>NUCLEOTIDE SEQUENCE [LARGE SCALE GENOMIC DNA]</scope>
    <source>
        <strain evidence="2 3">YN-L-19</strain>
    </source>
</reference>
<comment type="caution">
    <text evidence="2">The sequence shown here is derived from an EMBL/GenBank/DDBJ whole genome shotgun (WGS) entry which is preliminary data.</text>
</comment>
<dbReference type="EMBL" id="JASATX010000002">
    <property type="protein sequence ID" value="MDI2098548.1"/>
    <property type="molecule type" value="Genomic_DNA"/>
</dbReference>
<dbReference type="Proteomes" id="UP001321506">
    <property type="component" value="Unassembled WGS sequence"/>
</dbReference>
<keyword evidence="3" id="KW-1185">Reference proteome</keyword>